<sequence length="333" mass="36221">MWQIDYPWLLLMLPLPWLGYRYLGEYREPRDALRVPFFAAVSRAIGQTPGRSGPRGSRGQLLLNLSLWILLVVACARPVLLEKPIERQQPVRDLLLALDISQSMETTDYTDASGRRIDRLSAVKGVVRDFIARRPDDRLGLIVFGTGAYPQAPPTRDHASLNLLLEEIGIGMAGPNTAIGDAIGLAVKLLEGAREKDRLLILLTDGNDTGSAIPPTRAARLAADAGILVHTIAIGDANASGDAKVDLQELRDIARATGGRFFQAADRDALEQAYATLDSLTPHQVKTLGHQPKRDLFWIPLGLGLILLVLYHGLAALHRQPARTAAPRPGQGG</sequence>
<dbReference type="AlphaFoldDB" id="A0A7U7IAY8"/>
<dbReference type="Proteomes" id="UP000583387">
    <property type="component" value="Unassembled WGS sequence"/>
</dbReference>
<dbReference type="RefSeq" id="WP_187672701.1">
    <property type="nucleotide sequence ID" value="NZ_CAJFCI010000074.1"/>
</dbReference>
<keyword evidence="1" id="KW-0472">Membrane</keyword>
<comment type="caution">
    <text evidence="3">The sequence shown here is derived from an EMBL/GenBank/DDBJ whole genome shotgun (WGS) entry which is preliminary data.</text>
</comment>
<organism evidence="3 4">
    <name type="scientific">Zestomonas carbonaria</name>
    <dbReference type="NCBI Taxonomy" id="2762745"/>
    <lineage>
        <taxon>Bacteria</taxon>
        <taxon>Pseudomonadati</taxon>
        <taxon>Pseudomonadota</taxon>
        <taxon>Gammaproteobacteria</taxon>
        <taxon>Pseudomonadales</taxon>
        <taxon>Pseudomonadaceae</taxon>
        <taxon>Zestomonas</taxon>
    </lineage>
</organism>
<dbReference type="InterPro" id="IPR002035">
    <property type="entry name" value="VWF_A"/>
</dbReference>
<dbReference type="PROSITE" id="PS50234">
    <property type="entry name" value="VWFA"/>
    <property type="match status" value="1"/>
</dbReference>
<dbReference type="EMBL" id="CAJFCI010000074">
    <property type="protein sequence ID" value="CAD5109386.1"/>
    <property type="molecule type" value="Genomic_DNA"/>
</dbReference>
<dbReference type="PANTHER" id="PTHR22550:SF18">
    <property type="entry name" value="VWFA DOMAIN-CONTAINING PROTEIN"/>
    <property type="match status" value="1"/>
</dbReference>
<evidence type="ECO:0000256" key="1">
    <source>
        <dbReference type="SAM" id="Phobius"/>
    </source>
</evidence>
<dbReference type="SMART" id="SM00327">
    <property type="entry name" value="VWA"/>
    <property type="match status" value="1"/>
</dbReference>
<dbReference type="SUPFAM" id="SSF53300">
    <property type="entry name" value="vWA-like"/>
    <property type="match status" value="1"/>
</dbReference>
<dbReference type="InterPro" id="IPR050768">
    <property type="entry name" value="UPF0353/GerABKA_families"/>
</dbReference>
<name>A0A7U7IAY8_9GAMM</name>
<dbReference type="InterPro" id="IPR036465">
    <property type="entry name" value="vWFA_dom_sf"/>
</dbReference>
<feature type="domain" description="VWFA" evidence="2">
    <location>
        <begin position="93"/>
        <end position="280"/>
    </location>
</feature>
<reference evidence="3 4" key="1">
    <citation type="submission" date="2020-08" db="EMBL/GenBank/DDBJ databases">
        <authorList>
            <person name="Criscuolo A."/>
        </authorList>
    </citation>
    <scope>NUCLEOTIDE SEQUENCE [LARGE SCALE GENOMIC DNA]</scope>
    <source>
        <strain evidence="3">CIP111764</strain>
    </source>
</reference>
<evidence type="ECO:0000313" key="4">
    <source>
        <dbReference type="Proteomes" id="UP000583387"/>
    </source>
</evidence>
<gene>
    <name evidence="3" type="ORF">PSEWESI4_03683</name>
</gene>
<keyword evidence="1" id="KW-1133">Transmembrane helix</keyword>
<feature type="transmembrane region" description="Helical" evidence="1">
    <location>
        <begin position="296"/>
        <end position="317"/>
    </location>
</feature>
<evidence type="ECO:0000313" key="3">
    <source>
        <dbReference type="EMBL" id="CAD5109386.1"/>
    </source>
</evidence>
<dbReference type="Pfam" id="PF00092">
    <property type="entry name" value="VWA"/>
    <property type="match status" value="1"/>
</dbReference>
<protein>
    <recommendedName>
        <fullName evidence="2">VWFA domain-containing protein</fullName>
    </recommendedName>
</protein>
<keyword evidence="4" id="KW-1185">Reference proteome</keyword>
<proteinExistence type="predicted"/>
<keyword evidence="1" id="KW-0812">Transmembrane</keyword>
<dbReference type="PANTHER" id="PTHR22550">
    <property type="entry name" value="SPORE GERMINATION PROTEIN"/>
    <property type="match status" value="1"/>
</dbReference>
<evidence type="ECO:0000259" key="2">
    <source>
        <dbReference type="PROSITE" id="PS50234"/>
    </source>
</evidence>
<accession>A0A7U7IAY8</accession>
<dbReference type="Gene3D" id="3.40.50.410">
    <property type="entry name" value="von Willebrand factor, type A domain"/>
    <property type="match status" value="1"/>
</dbReference>